<dbReference type="Proteomes" id="UP000789572">
    <property type="component" value="Unassembled WGS sequence"/>
</dbReference>
<accession>A0A9N9C677</accession>
<dbReference type="EMBL" id="CAJVPJ010001387">
    <property type="protein sequence ID" value="CAG8589132.1"/>
    <property type="molecule type" value="Genomic_DNA"/>
</dbReference>
<evidence type="ECO:0000313" key="1">
    <source>
        <dbReference type="EMBL" id="CAG8589132.1"/>
    </source>
</evidence>
<gene>
    <name evidence="1" type="ORF">POCULU_LOCUS6880</name>
</gene>
<sequence length="601" mass="69376">FVRLNVDFVARSFTQTSDLLGLEGAWAKRFDLTAKILNIEESITQSFSPCGHSCQKISSSFYSVVGASVGFTDCGCYIPNITDIVVLWELQSGLLTAVVNDKADWSCIIERWHMMQIVENCREKIYTLYSNENENFGNKLLKNHKKSELDTNNSADVNATTRPKKRFLECAEESPPKHEVITESNTTLIPSSQIDYYELINKIAMQNDNDGFRTPPHQIVSNIYDPEISINENILRISAMSLAKLDESKYFGEFIPHFIKYKNSQKNNPFSFTIDDVMDIRGESGFAKFLSVDDYIKLLSKKPKRRVELPEGWRNVIEEYYKETTESGSVKNISDWIRITEELGVVKEEDNRELIKLKKYLNRVMLPLIESFSKQVPDISAPDSSEHHYWSEFGHRFFSRALQEFVDLDWRAMEVPVQASKYRKNYGHNYIIDTVVDGKYADLLARMWKTGEEIFVGEQAGPPTRYDLTKLATDSFKLYREIRDCLNVRILRAMGKGDVNYNNRSVFGILGFLFEIKMLIMWKDGVYVYEEYGSLNIASNPGQISEMKSGILRLLEFMMIIKTETKNNVETEYNADTIQILKRKFDKIIQTKPLPSKIAKR</sequence>
<name>A0A9N9C677_9GLOM</name>
<comment type="caution">
    <text evidence="1">The sequence shown here is derived from an EMBL/GenBank/DDBJ whole genome shotgun (WGS) entry which is preliminary data.</text>
</comment>
<evidence type="ECO:0000313" key="2">
    <source>
        <dbReference type="Proteomes" id="UP000789572"/>
    </source>
</evidence>
<organism evidence="1 2">
    <name type="scientific">Paraglomus occultum</name>
    <dbReference type="NCBI Taxonomy" id="144539"/>
    <lineage>
        <taxon>Eukaryota</taxon>
        <taxon>Fungi</taxon>
        <taxon>Fungi incertae sedis</taxon>
        <taxon>Mucoromycota</taxon>
        <taxon>Glomeromycotina</taxon>
        <taxon>Glomeromycetes</taxon>
        <taxon>Paraglomerales</taxon>
        <taxon>Paraglomeraceae</taxon>
        <taxon>Paraglomus</taxon>
    </lineage>
</organism>
<dbReference type="AlphaFoldDB" id="A0A9N9C677"/>
<proteinExistence type="predicted"/>
<keyword evidence="2" id="KW-1185">Reference proteome</keyword>
<dbReference type="OrthoDB" id="2344764at2759"/>
<protein>
    <submittedName>
        <fullName evidence="1">8249_t:CDS:1</fullName>
    </submittedName>
</protein>
<feature type="non-terminal residue" evidence="1">
    <location>
        <position position="1"/>
    </location>
</feature>
<reference evidence="1" key="1">
    <citation type="submission" date="2021-06" db="EMBL/GenBank/DDBJ databases">
        <authorList>
            <person name="Kallberg Y."/>
            <person name="Tangrot J."/>
            <person name="Rosling A."/>
        </authorList>
    </citation>
    <scope>NUCLEOTIDE SEQUENCE</scope>
    <source>
        <strain evidence="1">IA702</strain>
    </source>
</reference>